<keyword evidence="2" id="KW-0479">Metal-binding</keyword>
<feature type="domain" description="Rieske" evidence="7">
    <location>
        <begin position="5"/>
        <end position="100"/>
    </location>
</feature>
<comment type="cofactor">
    <cofactor evidence="5">
        <name>[2Fe-2S] cluster</name>
        <dbReference type="ChEBI" id="CHEBI:190135"/>
    </cofactor>
</comment>
<evidence type="ECO:0000256" key="6">
    <source>
        <dbReference type="ARBA" id="ARBA00038001"/>
    </source>
</evidence>
<evidence type="ECO:0000313" key="9">
    <source>
        <dbReference type="Proteomes" id="UP000561459"/>
    </source>
</evidence>
<keyword evidence="4" id="KW-0411">Iron-sulfur</keyword>
<dbReference type="EMBL" id="JACIDY010000002">
    <property type="protein sequence ID" value="MBB3939179.1"/>
    <property type="molecule type" value="Genomic_DNA"/>
</dbReference>
<name>A0A7W6FXB4_9SPHN</name>
<dbReference type="GO" id="GO:0046872">
    <property type="term" value="F:metal ion binding"/>
    <property type="evidence" value="ECO:0007669"/>
    <property type="project" value="UniProtKB-KW"/>
</dbReference>
<keyword evidence="8" id="KW-0223">Dioxygenase</keyword>
<dbReference type="RefSeq" id="WP_183616009.1">
    <property type="nucleotide sequence ID" value="NZ_JACIDY010000002.1"/>
</dbReference>
<dbReference type="Pfam" id="PF00355">
    <property type="entry name" value="Rieske"/>
    <property type="match status" value="1"/>
</dbReference>
<dbReference type="GO" id="GO:0051213">
    <property type="term" value="F:dioxygenase activity"/>
    <property type="evidence" value="ECO:0007669"/>
    <property type="project" value="UniProtKB-KW"/>
</dbReference>
<evidence type="ECO:0000256" key="1">
    <source>
        <dbReference type="ARBA" id="ARBA00022714"/>
    </source>
</evidence>
<evidence type="ECO:0000313" key="8">
    <source>
        <dbReference type="EMBL" id="MBB3939179.1"/>
    </source>
</evidence>
<dbReference type="AlphaFoldDB" id="A0A7W6FXB4"/>
<dbReference type="Proteomes" id="UP000561459">
    <property type="component" value="Unassembled WGS sequence"/>
</dbReference>
<dbReference type="PROSITE" id="PS51296">
    <property type="entry name" value="RIESKE"/>
    <property type="match status" value="1"/>
</dbReference>
<accession>A0A7W6FXB4</accession>
<evidence type="ECO:0000256" key="2">
    <source>
        <dbReference type="ARBA" id="ARBA00022723"/>
    </source>
</evidence>
<dbReference type="Gene3D" id="2.102.10.10">
    <property type="entry name" value="Rieske [2Fe-2S] iron-sulphur domain"/>
    <property type="match status" value="1"/>
</dbReference>
<organism evidence="8 9">
    <name type="scientific">Novosphingobium fluoreni</name>
    <dbReference type="NCBI Taxonomy" id="1391222"/>
    <lineage>
        <taxon>Bacteria</taxon>
        <taxon>Pseudomonadati</taxon>
        <taxon>Pseudomonadota</taxon>
        <taxon>Alphaproteobacteria</taxon>
        <taxon>Sphingomonadales</taxon>
        <taxon>Sphingomonadaceae</taxon>
        <taxon>Novosphingobium</taxon>
    </lineage>
</organism>
<evidence type="ECO:0000256" key="4">
    <source>
        <dbReference type="ARBA" id="ARBA00023014"/>
    </source>
</evidence>
<proteinExistence type="inferred from homology"/>
<keyword evidence="9" id="KW-1185">Reference proteome</keyword>
<sequence>MEEVWHSIASESEFPEDGKLAVTLGGWSVLIVRTDDGFHAFNDRCTHQAALLSSGRVRRGAIMCPLHGARFDVATGQCIGGAYADLRTFPLRSEAGKLEVAVPAVPPGPQERPVAG</sequence>
<keyword evidence="8" id="KW-0560">Oxidoreductase</keyword>
<dbReference type="SUPFAM" id="SSF50022">
    <property type="entry name" value="ISP domain"/>
    <property type="match status" value="1"/>
</dbReference>
<evidence type="ECO:0000256" key="5">
    <source>
        <dbReference type="ARBA" id="ARBA00034078"/>
    </source>
</evidence>
<dbReference type="PANTHER" id="PTHR21496">
    <property type="entry name" value="FERREDOXIN-RELATED"/>
    <property type="match status" value="1"/>
</dbReference>
<evidence type="ECO:0000259" key="7">
    <source>
        <dbReference type="PROSITE" id="PS51296"/>
    </source>
</evidence>
<dbReference type="InterPro" id="IPR017941">
    <property type="entry name" value="Rieske_2Fe-2S"/>
</dbReference>
<protein>
    <submittedName>
        <fullName evidence="8">3-phenylpropionate/trans-cinnamate dioxygenase ferredoxin subunit</fullName>
    </submittedName>
</protein>
<dbReference type="PANTHER" id="PTHR21496:SF0">
    <property type="entry name" value="RIESKE DOMAIN-CONTAINING PROTEIN"/>
    <property type="match status" value="1"/>
</dbReference>
<keyword evidence="1" id="KW-0001">2Fe-2S</keyword>
<comment type="similarity">
    <text evidence="6">Belongs to the bacterial ring-hydroxylating dioxygenase ferredoxin component family.</text>
</comment>
<dbReference type="InterPro" id="IPR036922">
    <property type="entry name" value="Rieske_2Fe-2S_sf"/>
</dbReference>
<keyword evidence="3" id="KW-0408">Iron</keyword>
<gene>
    <name evidence="8" type="ORF">GGR39_000819</name>
</gene>
<comment type="caution">
    <text evidence="8">The sequence shown here is derived from an EMBL/GenBank/DDBJ whole genome shotgun (WGS) entry which is preliminary data.</text>
</comment>
<dbReference type="GO" id="GO:0051537">
    <property type="term" value="F:2 iron, 2 sulfur cluster binding"/>
    <property type="evidence" value="ECO:0007669"/>
    <property type="project" value="UniProtKB-KW"/>
</dbReference>
<evidence type="ECO:0000256" key="3">
    <source>
        <dbReference type="ARBA" id="ARBA00023004"/>
    </source>
</evidence>
<reference evidence="8 9" key="1">
    <citation type="submission" date="2020-08" db="EMBL/GenBank/DDBJ databases">
        <title>Genomic Encyclopedia of Type Strains, Phase IV (KMG-IV): sequencing the most valuable type-strain genomes for metagenomic binning, comparative biology and taxonomic classification.</title>
        <authorList>
            <person name="Goeker M."/>
        </authorList>
    </citation>
    <scope>NUCLEOTIDE SEQUENCE [LARGE SCALE GENOMIC DNA]</scope>
    <source>
        <strain evidence="8 9">DSM 27568</strain>
    </source>
</reference>